<dbReference type="PIRSF" id="PIRSF000447">
    <property type="entry name" value="KAS_II"/>
    <property type="match status" value="1"/>
</dbReference>
<dbReference type="InterPro" id="IPR014031">
    <property type="entry name" value="Ketoacyl_synth_C"/>
</dbReference>
<name>A0A6I0FBM8_9FIRM</name>
<evidence type="ECO:0000256" key="2">
    <source>
        <dbReference type="ARBA" id="ARBA00008467"/>
    </source>
</evidence>
<keyword evidence="19" id="KW-1185">Reference proteome</keyword>
<keyword evidence="8" id="KW-0443">Lipid metabolism</keyword>
<evidence type="ECO:0000313" key="18">
    <source>
        <dbReference type="EMBL" id="KAB3535200.1"/>
    </source>
</evidence>
<dbReference type="PROSITE" id="PS00606">
    <property type="entry name" value="KS3_1"/>
    <property type="match status" value="1"/>
</dbReference>
<comment type="similarity">
    <text evidence="2 14 16">Belongs to the thiolase-like superfamily. Beta-ketoacyl-ACP synthases family.</text>
</comment>
<dbReference type="PROSITE" id="PS52004">
    <property type="entry name" value="KS3_2"/>
    <property type="match status" value="1"/>
</dbReference>
<feature type="domain" description="Ketosynthase family 3 (KS3)" evidence="17">
    <location>
        <begin position="2"/>
        <end position="410"/>
    </location>
</feature>
<evidence type="ECO:0000256" key="6">
    <source>
        <dbReference type="ARBA" id="ARBA00022679"/>
    </source>
</evidence>
<dbReference type="NCBIfam" id="NF005589">
    <property type="entry name" value="PRK07314.1"/>
    <property type="match status" value="1"/>
</dbReference>
<dbReference type="EMBL" id="WBZC01000023">
    <property type="protein sequence ID" value="KAB3535200.1"/>
    <property type="molecule type" value="Genomic_DNA"/>
</dbReference>
<proteinExistence type="inferred from homology"/>
<dbReference type="Pfam" id="PF00109">
    <property type="entry name" value="ketoacyl-synt"/>
    <property type="match status" value="1"/>
</dbReference>
<dbReference type="Gene3D" id="3.40.47.10">
    <property type="match status" value="1"/>
</dbReference>
<protein>
    <recommendedName>
        <fullName evidence="4 14">3-oxoacyl-[acyl-carrier-protein] synthase 2</fullName>
        <ecNumber evidence="3 14">2.3.1.179</ecNumber>
    </recommendedName>
</protein>
<dbReference type="RefSeq" id="WP_151860916.1">
    <property type="nucleotide sequence ID" value="NZ_WBZC01000023.1"/>
</dbReference>
<dbReference type="NCBIfam" id="TIGR03150">
    <property type="entry name" value="fabF"/>
    <property type="match status" value="1"/>
</dbReference>
<dbReference type="InterPro" id="IPR017568">
    <property type="entry name" value="3-oxoacyl-ACP_synth-2"/>
</dbReference>
<keyword evidence="9 14" id="KW-0275">Fatty acid biosynthesis</keyword>
<evidence type="ECO:0000256" key="15">
    <source>
        <dbReference type="PIRSR" id="PIRSR000447-1"/>
    </source>
</evidence>
<dbReference type="Proteomes" id="UP000432715">
    <property type="component" value="Unassembled WGS sequence"/>
</dbReference>
<dbReference type="EC" id="2.3.1.179" evidence="3 14"/>
<keyword evidence="7" id="KW-0276">Fatty acid metabolism</keyword>
<reference evidence="18 19" key="1">
    <citation type="submission" date="2019-10" db="EMBL/GenBank/DDBJ databases">
        <title>Alkaliphilus serpentinus sp. nov. and Alkaliphilus pronyensis sp. nov., two novel anaerobic alkaliphilic species isolated from the serpentinized-hosted hydrothermal field of the Prony Bay (New Caledonia).</title>
        <authorList>
            <person name="Postec A."/>
        </authorList>
    </citation>
    <scope>NUCLEOTIDE SEQUENCE [LARGE SCALE GENOMIC DNA]</scope>
    <source>
        <strain evidence="18 19">LacV</strain>
    </source>
</reference>
<dbReference type="UniPathway" id="UPA00094"/>
<evidence type="ECO:0000256" key="3">
    <source>
        <dbReference type="ARBA" id="ARBA00012356"/>
    </source>
</evidence>
<dbReference type="PANTHER" id="PTHR11712">
    <property type="entry name" value="POLYKETIDE SYNTHASE-RELATED"/>
    <property type="match status" value="1"/>
</dbReference>
<evidence type="ECO:0000256" key="9">
    <source>
        <dbReference type="ARBA" id="ARBA00023160"/>
    </source>
</evidence>
<dbReference type="SMART" id="SM00825">
    <property type="entry name" value="PKS_KS"/>
    <property type="match status" value="1"/>
</dbReference>
<evidence type="ECO:0000256" key="5">
    <source>
        <dbReference type="ARBA" id="ARBA00022516"/>
    </source>
</evidence>
<dbReference type="InterPro" id="IPR018201">
    <property type="entry name" value="Ketoacyl_synth_AS"/>
</dbReference>
<dbReference type="CDD" id="cd00834">
    <property type="entry name" value="KAS_I_II"/>
    <property type="match status" value="1"/>
</dbReference>
<evidence type="ECO:0000256" key="8">
    <source>
        <dbReference type="ARBA" id="ARBA00023098"/>
    </source>
</evidence>
<dbReference type="GO" id="GO:0005829">
    <property type="term" value="C:cytosol"/>
    <property type="evidence" value="ECO:0007669"/>
    <property type="project" value="TreeGrafter"/>
</dbReference>
<feature type="active site" description="For beta-ketoacyl synthase activity" evidence="15">
    <location>
        <position position="163"/>
    </location>
</feature>
<evidence type="ECO:0000256" key="12">
    <source>
        <dbReference type="ARBA" id="ARBA00047318"/>
    </source>
</evidence>
<accession>A0A6I0FBM8</accession>
<evidence type="ECO:0000259" key="17">
    <source>
        <dbReference type="PROSITE" id="PS52004"/>
    </source>
</evidence>
<evidence type="ECO:0000256" key="14">
    <source>
        <dbReference type="PIRNR" id="PIRNR000447"/>
    </source>
</evidence>
<comment type="catalytic activity">
    <reaction evidence="13 14">
        <text>a fatty acyl-[ACP] + malonyl-[ACP] + H(+) = a 3-oxoacyl-[ACP] + holo-[ACP] + CO2</text>
        <dbReference type="Rhea" id="RHEA:22836"/>
        <dbReference type="Rhea" id="RHEA-COMP:9623"/>
        <dbReference type="Rhea" id="RHEA-COMP:9685"/>
        <dbReference type="Rhea" id="RHEA-COMP:9916"/>
        <dbReference type="Rhea" id="RHEA-COMP:14125"/>
        <dbReference type="ChEBI" id="CHEBI:15378"/>
        <dbReference type="ChEBI" id="CHEBI:16526"/>
        <dbReference type="ChEBI" id="CHEBI:64479"/>
        <dbReference type="ChEBI" id="CHEBI:78449"/>
        <dbReference type="ChEBI" id="CHEBI:78776"/>
        <dbReference type="ChEBI" id="CHEBI:138651"/>
    </reaction>
</comment>
<keyword evidence="10 14" id="KW-0012">Acyltransferase</keyword>
<evidence type="ECO:0000256" key="11">
    <source>
        <dbReference type="ARBA" id="ARBA00024006"/>
    </source>
</evidence>
<evidence type="ECO:0000256" key="7">
    <source>
        <dbReference type="ARBA" id="ARBA00022832"/>
    </source>
</evidence>
<keyword evidence="6 14" id="KW-0808">Transferase</keyword>
<dbReference type="PANTHER" id="PTHR11712:SF336">
    <property type="entry name" value="3-OXOACYL-[ACYL-CARRIER-PROTEIN] SYNTHASE, MITOCHONDRIAL"/>
    <property type="match status" value="1"/>
</dbReference>
<evidence type="ECO:0000256" key="16">
    <source>
        <dbReference type="RuleBase" id="RU003694"/>
    </source>
</evidence>
<evidence type="ECO:0000256" key="4">
    <source>
        <dbReference type="ARBA" id="ARBA00014657"/>
    </source>
</evidence>
<evidence type="ECO:0000256" key="13">
    <source>
        <dbReference type="ARBA" id="ARBA00047659"/>
    </source>
</evidence>
<dbReference type="SUPFAM" id="SSF53901">
    <property type="entry name" value="Thiolase-like"/>
    <property type="match status" value="2"/>
</dbReference>
<keyword evidence="5 14" id="KW-0444">Lipid biosynthesis</keyword>
<organism evidence="18 19">
    <name type="scientific">Alkaliphilus pronyensis</name>
    <dbReference type="NCBI Taxonomy" id="1482732"/>
    <lineage>
        <taxon>Bacteria</taxon>
        <taxon>Bacillati</taxon>
        <taxon>Bacillota</taxon>
        <taxon>Clostridia</taxon>
        <taxon>Peptostreptococcales</taxon>
        <taxon>Natronincolaceae</taxon>
        <taxon>Alkaliphilus</taxon>
    </lineage>
</organism>
<dbReference type="InterPro" id="IPR014030">
    <property type="entry name" value="Ketoacyl_synth_N"/>
</dbReference>
<evidence type="ECO:0000256" key="10">
    <source>
        <dbReference type="ARBA" id="ARBA00023315"/>
    </source>
</evidence>
<dbReference type="GO" id="GO:0004315">
    <property type="term" value="F:3-oxoacyl-[acyl-carrier-protein] synthase activity"/>
    <property type="evidence" value="ECO:0007669"/>
    <property type="project" value="UniProtKB-UniRule"/>
</dbReference>
<comment type="function">
    <text evidence="11 14">Involved in the type II fatty acid elongation cycle. Catalyzes the elongation of a wide range of acyl-ACP by the addition of two carbons from malonyl-ACP to an acyl acceptor. Can efficiently catalyze the conversion of palmitoleoyl-ACP (cis-hexadec-9-enoyl-ACP) to cis-vaccenoyl-ACP (cis-octadec-11-enoyl-ACP), an essential step in the thermal regulation of fatty acid composition.</text>
</comment>
<evidence type="ECO:0000256" key="1">
    <source>
        <dbReference type="ARBA" id="ARBA00005194"/>
    </source>
</evidence>
<dbReference type="InterPro" id="IPR016039">
    <property type="entry name" value="Thiolase-like"/>
</dbReference>
<dbReference type="AlphaFoldDB" id="A0A6I0FBM8"/>
<sequence length="412" mass="44176">MNRRVVITGIGSITPIGNTVEEYWNSLLSGVSGIDYITKFDTSDYPTRIAAEVKGFNPEEHIDKKEARKMDRFTQFAVAASLMAMKDAGLKIEDIVAEKFGVILGSGIGGIETLENQHQRLMEKGVKRISPFFIPMMISNIGAGHVSMCLGAKGPNTTIVTACASSTNAIGEAYRVIKGGSADVMITGGMEASITPLSIAGFCSMKAMSTHNEAPKKASRPFDLNRDGFVMGEGSGILMLEELDHALKRGAKIYAEVVGYGMSADAYHITAPSPEGEGAARSMELALSDADIPYQSIDYINAHGTSTPYNDKFETMAIKSVFKEHAKDISISSTKSMTGHLLGAAGGIEAIACVLAIKEDVIPPTINLENPDPECDLDYTANKAKKREVNYALSNSLGFGGHNATIIIKKYR</sequence>
<dbReference type="Pfam" id="PF02801">
    <property type="entry name" value="Ketoacyl-synt_C"/>
    <property type="match status" value="1"/>
</dbReference>
<dbReference type="FunFam" id="3.40.47.10:FF:000009">
    <property type="entry name" value="3-oxoacyl-[acyl-carrier-protein] synthase 2"/>
    <property type="match status" value="1"/>
</dbReference>
<dbReference type="OrthoDB" id="9808669at2"/>
<evidence type="ECO:0000313" key="19">
    <source>
        <dbReference type="Proteomes" id="UP000432715"/>
    </source>
</evidence>
<comment type="catalytic activity">
    <reaction evidence="12 14">
        <text>(9Z)-hexadecenoyl-[ACP] + malonyl-[ACP] + H(+) = 3-oxo-(11Z)-octadecenoyl-[ACP] + holo-[ACP] + CO2</text>
        <dbReference type="Rhea" id="RHEA:55040"/>
        <dbReference type="Rhea" id="RHEA-COMP:9623"/>
        <dbReference type="Rhea" id="RHEA-COMP:9685"/>
        <dbReference type="Rhea" id="RHEA-COMP:10800"/>
        <dbReference type="Rhea" id="RHEA-COMP:14074"/>
        <dbReference type="ChEBI" id="CHEBI:15378"/>
        <dbReference type="ChEBI" id="CHEBI:16526"/>
        <dbReference type="ChEBI" id="CHEBI:64479"/>
        <dbReference type="ChEBI" id="CHEBI:78449"/>
        <dbReference type="ChEBI" id="CHEBI:83989"/>
        <dbReference type="ChEBI" id="CHEBI:138538"/>
        <dbReference type="EC" id="2.3.1.179"/>
    </reaction>
</comment>
<dbReference type="InterPro" id="IPR000794">
    <property type="entry name" value="Beta-ketoacyl_synthase"/>
</dbReference>
<dbReference type="NCBIfam" id="NF004970">
    <property type="entry name" value="PRK06333.1"/>
    <property type="match status" value="1"/>
</dbReference>
<gene>
    <name evidence="18" type="primary">fabF</name>
    <name evidence="18" type="ORF">F8154_07100</name>
</gene>
<dbReference type="GO" id="GO:0006633">
    <property type="term" value="P:fatty acid biosynthetic process"/>
    <property type="evidence" value="ECO:0007669"/>
    <property type="project" value="UniProtKB-UniRule"/>
</dbReference>
<comment type="caution">
    <text evidence="18">The sequence shown here is derived from an EMBL/GenBank/DDBJ whole genome shotgun (WGS) entry which is preliminary data.</text>
</comment>
<dbReference type="InterPro" id="IPR020841">
    <property type="entry name" value="PKS_Beta-ketoAc_synthase_dom"/>
</dbReference>
<comment type="pathway">
    <text evidence="1 14">Lipid metabolism; fatty acid biosynthesis.</text>
</comment>